<reference evidence="3" key="1">
    <citation type="journal article" date="2019" name="Int. J. Syst. Evol. Microbiol.">
        <title>The Global Catalogue of Microorganisms (GCM) 10K type strain sequencing project: providing services to taxonomists for standard genome sequencing and annotation.</title>
        <authorList>
            <consortium name="The Broad Institute Genomics Platform"/>
            <consortium name="The Broad Institute Genome Sequencing Center for Infectious Disease"/>
            <person name="Wu L."/>
            <person name="Ma J."/>
        </authorList>
    </citation>
    <scope>NUCLEOTIDE SEQUENCE [LARGE SCALE GENOMIC DNA]</scope>
    <source>
        <strain evidence="3">CGMCC 1.12750</strain>
    </source>
</reference>
<dbReference type="Proteomes" id="UP001596516">
    <property type="component" value="Unassembled WGS sequence"/>
</dbReference>
<sequence>MTKRIDPKQVPGWGIDADPANNPTYPMRDITRDDKGGMNWARPPLQPPGVEVLCSTEHQRRTAVFGTSAPPSGLSGMLRRVAFTRSEGRWSHWLILLFADRINVVEGVLEDLGKGRVPNIPVEMGLKSELRHNPQGFMRKVAVVSGVITLAMLLRARSRAR</sequence>
<dbReference type="EMBL" id="JBHTFQ010000004">
    <property type="protein sequence ID" value="MFC7704290.1"/>
    <property type="molecule type" value="Genomic_DNA"/>
</dbReference>
<accession>A0ABW2UL38</accession>
<name>A0ABW2UL38_9RHOB</name>
<proteinExistence type="predicted"/>
<gene>
    <name evidence="2" type="ORF">ACFQXB_08800</name>
</gene>
<evidence type="ECO:0000313" key="2">
    <source>
        <dbReference type="EMBL" id="MFC7704290.1"/>
    </source>
</evidence>
<evidence type="ECO:0000313" key="3">
    <source>
        <dbReference type="Proteomes" id="UP001596516"/>
    </source>
</evidence>
<evidence type="ECO:0000256" key="1">
    <source>
        <dbReference type="SAM" id="MobiDB-lite"/>
    </source>
</evidence>
<organism evidence="2 3">
    <name type="scientific">Plastorhodobacter daqingensis</name>
    <dbReference type="NCBI Taxonomy" id="1387281"/>
    <lineage>
        <taxon>Bacteria</taxon>
        <taxon>Pseudomonadati</taxon>
        <taxon>Pseudomonadota</taxon>
        <taxon>Alphaproteobacteria</taxon>
        <taxon>Rhodobacterales</taxon>
        <taxon>Paracoccaceae</taxon>
        <taxon>Plastorhodobacter</taxon>
    </lineage>
</organism>
<comment type="caution">
    <text evidence="2">The sequence shown here is derived from an EMBL/GenBank/DDBJ whole genome shotgun (WGS) entry which is preliminary data.</text>
</comment>
<dbReference type="RefSeq" id="WP_377402294.1">
    <property type="nucleotide sequence ID" value="NZ_JBHTFQ010000004.1"/>
</dbReference>
<feature type="region of interest" description="Disordered" evidence="1">
    <location>
        <begin position="1"/>
        <end position="26"/>
    </location>
</feature>
<keyword evidence="3" id="KW-1185">Reference proteome</keyword>
<protein>
    <submittedName>
        <fullName evidence="2">Uncharacterized protein</fullName>
    </submittedName>
</protein>